<evidence type="ECO:0000313" key="2">
    <source>
        <dbReference type="Proteomes" id="UP000220527"/>
    </source>
</evidence>
<gene>
    <name evidence="1" type="ORF">CJ255_00305</name>
</gene>
<dbReference type="AlphaFoldDB" id="A0A2A6RQ86"/>
<dbReference type="RefSeq" id="WP_097642088.1">
    <property type="nucleotide sequence ID" value="NZ_NQWI01000001.1"/>
</dbReference>
<name>A0A2A6RQ86_9CHLR</name>
<dbReference type="OrthoDB" id="144611at2"/>
<dbReference type="Proteomes" id="UP000220527">
    <property type="component" value="Unassembled WGS sequence"/>
</dbReference>
<sequence>MPPTTRSQRRSTWAKLGERTRLLLQRLNDCILLDENDLCTLVWPEAVSRQARAERLRRWQADQTIQPIAIPGGRSYQLGRNGARLLREAGFPRIAPVRPVAERVRSGLLLANQFGVALTDDIQRDLGISGMGWMIRPFSGSDARGDGLAAIGYDLDGLPAQRTRPDAYAPEYLGADYTPPPGIGIMRLVVEIDSGSEDARQLAQRARNWRTRWDQTSWPPATHTIFLWITDKGWPRLETIWSAWTQYALLPAFFTTVETLTLGTGGRWHPWNPRRHMPDGRSVWVWHDMEGRPRSLRPWDLDEGVLRFEQPRPVQARSLGESVEHQCSVESKRYIQ</sequence>
<evidence type="ECO:0000313" key="1">
    <source>
        <dbReference type="EMBL" id="PDW05068.1"/>
    </source>
</evidence>
<reference evidence="2" key="1">
    <citation type="submission" date="2017-08" db="EMBL/GenBank/DDBJ databases">
        <authorList>
            <person name="Grouzdev D.S."/>
            <person name="Gaisin V.A."/>
            <person name="Rysina M.S."/>
            <person name="Gorlenko V.M."/>
        </authorList>
    </citation>
    <scope>NUCLEOTIDE SEQUENCE [LARGE SCALE GENOMIC DNA]</scope>
    <source>
        <strain evidence="2">Kir15-3F</strain>
    </source>
</reference>
<protein>
    <recommendedName>
        <fullName evidence="3">Replication-relaxation</fullName>
    </recommendedName>
</protein>
<dbReference type="EMBL" id="NQWI01000001">
    <property type="protein sequence ID" value="PDW05068.1"/>
    <property type="molecule type" value="Genomic_DNA"/>
</dbReference>
<accession>A0A2A6RQ86</accession>
<keyword evidence="2" id="KW-1185">Reference proteome</keyword>
<evidence type="ECO:0008006" key="3">
    <source>
        <dbReference type="Google" id="ProtNLM"/>
    </source>
</evidence>
<comment type="caution">
    <text evidence="1">The sequence shown here is derived from an EMBL/GenBank/DDBJ whole genome shotgun (WGS) entry which is preliminary data.</text>
</comment>
<organism evidence="1 2">
    <name type="scientific">Candidatus Viridilinea mediisalina</name>
    <dbReference type="NCBI Taxonomy" id="2024553"/>
    <lineage>
        <taxon>Bacteria</taxon>
        <taxon>Bacillati</taxon>
        <taxon>Chloroflexota</taxon>
        <taxon>Chloroflexia</taxon>
        <taxon>Chloroflexales</taxon>
        <taxon>Chloroflexineae</taxon>
        <taxon>Oscillochloridaceae</taxon>
        <taxon>Candidatus Viridilinea</taxon>
    </lineage>
</organism>
<proteinExistence type="predicted"/>